<dbReference type="Gene3D" id="3.40.50.720">
    <property type="entry name" value="NAD(P)-binding Rossmann-like Domain"/>
    <property type="match status" value="1"/>
</dbReference>
<evidence type="ECO:0000256" key="2">
    <source>
        <dbReference type="ARBA" id="ARBA00023002"/>
    </source>
</evidence>
<keyword evidence="5" id="KW-1185">Reference proteome</keyword>
<dbReference type="Pfam" id="PF08240">
    <property type="entry name" value="ADH_N"/>
    <property type="match status" value="1"/>
</dbReference>
<feature type="domain" description="Enoyl reductase (ER)" evidence="3">
    <location>
        <begin position="10"/>
        <end position="341"/>
    </location>
</feature>
<dbReference type="SMART" id="SM00829">
    <property type="entry name" value="PKS_ER"/>
    <property type="match status" value="1"/>
</dbReference>
<dbReference type="AlphaFoldDB" id="A0AA38Y525"/>
<dbReference type="InterPro" id="IPR013154">
    <property type="entry name" value="ADH-like_N"/>
</dbReference>
<dbReference type="CDD" id="cd08249">
    <property type="entry name" value="enoyl_reductase_like"/>
    <property type="match status" value="1"/>
</dbReference>
<dbReference type="InterPro" id="IPR011032">
    <property type="entry name" value="GroES-like_sf"/>
</dbReference>
<dbReference type="PANTHER" id="PTHR45348">
    <property type="entry name" value="HYPOTHETICAL OXIDOREDUCTASE (EUROFUNG)"/>
    <property type="match status" value="1"/>
</dbReference>
<dbReference type="InterPro" id="IPR020843">
    <property type="entry name" value="ER"/>
</dbReference>
<organism evidence="4 5">
    <name type="scientific">Knufia peltigerae</name>
    <dbReference type="NCBI Taxonomy" id="1002370"/>
    <lineage>
        <taxon>Eukaryota</taxon>
        <taxon>Fungi</taxon>
        <taxon>Dikarya</taxon>
        <taxon>Ascomycota</taxon>
        <taxon>Pezizomycotina</taxon>
        <taxon>Eurotiomycetes</taxon>
        <taxon>Chaetothyriomycetidae</taxon>
        <taxon>Chaetothyriales</taxon>
        <taxon>Trichomeriaceae</taxon>
        <taxon>Knufia</taxon>
    </lineage>
</organism>
<accession>A0AA38Y525</accession>
<reference evidence="4" key="1">
    <citation type="submission" date="2022-10" db="EMBL/GenBank/DDBJ databases">
        <title>Culturing micro-colonial fungi from biological soil crusts in the Mojave desert and describing Neophaeococcomyces mojavensis, and introducing the new genera and species Taxawa tesnikishii.</title>
        <authorList>
            <person name="Kurbessoian T."/>
            <person name="Stajich J.E."/>
        </authorList>
    </citation>
    <scope>NUCLEOTIDE SEQUENCE</scope>
    <source>
        <strain evidence="4">TK_35</strain>
    </source>
</reference>
<dbReference type="PANTHER" id="PTHR45348:SF2">
    <property type="entry name" value="ZINC-TYPE ALCOHOL DEHYDROGENASE-LIKE PROTEIN C2E1P3.01"/>
    <property type="match status" value="1"/>
</dbReference>
<name>A0AA38Y525_9EURO</name>
<evidence type="ECO:0000256" key="1">
    <source>
        <dbReference type="ARBA" id="ARBA00008072"/>
    </source>
</evidence>
<dbReference type="Proteomes" id="UP001172681">
    <property type="component" value="Unassembled WGS sequence"/>
</dbReference>
<dbReference type="InterPro" id="IPR036291">
    <property type="entry name" value="NAD(P)-bd_dom_sf"/>
</dbReference>
<protein>
    <recommendedName>
        <fullName evidence="3">Enoyl reductase (ER) domain-containing protein</fullName>
    </recommendedName>
</protein>
<dbReference type="Gene3D" id="3.90.180.10">
    <property type="entry name" value="Medium-chain alcohol dehydrogenases, catalytic domain"/>
    <property type="match status" value="1"/>
</dbReference>
<evidence type="ECO:0000313" key="5">
    <source>
        <dbReference type="Proteomes" id="UP001172681"/>
    </source>
</evidence>
<comment type="similarity">
    <text evidence="1">Belongs to the zinc-containing alcohol dehydrogenase family.</text>
</comment>
<dbReference type="GO" id="GO:0016651">
    <property type="term" value="F:oxidoreductase activity, acting on NAD(P)H"/>
    <property type="evidence" value="ECO:0007669"/>
    <property type="project" value="InterPro"/>
</dbReference>
<evidence type="ECO:0000259" key="3">
    <source>
        <dbReference type="SMART" id="SM00829"/>
    </source>
</evidence>
<dbReference type="SUPFAM" id="SSF50129">
    <property type="entry name" value="GroES-like"/>
    <property type="match status" value="1"/>
</dbReference>
<evidence type="ECO:0000313" key="4">
    <source>
        <dbReference type="EMBL" id="KAJ9635569.1"/>
    </source>
</evidence>
<gene>
    <name evidence="4" type="ORF">H2204_005743</name>
</gene>
<comment type="caution">
    <text evidence="4">The sequence shown here is derived from an EMBL/GenBank/DDBJ whole genome shotgun (WGS) entry which is preliminary data.</text>
</comment>
<proteinExistence type="inferred from homology"/>
<dbReference type="EMBL" id="JAPDRN010000033">
    <property type="protein sequence ID" value="KAJ9635569.1"/>
    <property type="molecule type" value="Genomic_DNA"/>
</dbReference>
<dbReference type="SUPFAM" id="SSF51735">
    <property type="entry name" value="NAD(P)-binding Rossmann-fold domains"/>
    <property type="match status" value="1"/>
</dbReference>
<keyword evidence="2" id="KW-0560">Oxidoreductase</keyword>
<dbReference type="InterPro" id="IPR047122">
    <property type="entry name" value="Trans-enoyl_RdTase-like"/>
</dbReference>
<sequence length="346" mass="36645">MKGVTFADQGAEPKVVETLERPTPGPDQLLVKSIYVAINPVDSFMSDYGLLVVNWPLVLGVDTGGIVIEAGEEAQTKYGFKAGDEIFGCTRLGSTNYAAGQEYFLMDARVTMPKPKNISLVQAATLGVAVETAFLGLIDGLKIPLPDPQNLPSIHDEWVIVLGGASSVGKCAIQLAKVCGYKVAASCSTKSAAAVKELGAIPFDYKVPLEEQVKAALDITSGKVSRIFDAAAADDPLLAKELFKATNKAEKYFSTTNDWTGIGDFEGGKTHLLKLGGIGRPEAEGLNAMIEQYKPVIVGLVEAGKLHPLEHVLVGEGGFEDAVNAYKHQKSGAAGSRKVVVKVQDP</sequence>